<evidence type="ECO:0000313" key="6">
    <source>
        <dbReference type="EMBL" id="OAA75779.1"/>
    </source>
</evidence>
<dbReference type="InterPro" id="IPR036534">
    <property type="entry name" value="GAR_dom_sf"/>
</dbReference>
<name>A0A162N5B1_CORDF</name>
<dbReference type="Proteomes" id="UP000076881">
    <property type="component" value="Unassembled WGS sequence"/>
</dbReference>
<protein>
    <submittedName>
        <fullName evidence="6">GAS2 domain protein</fullName>
    </submittedName>
</protein>
<feature type="region of interest" description="Disordered" evidence="4">
    <location>
        <begin position="613"/>
        <end position="671"/>
    </location>
</feature>
<feature type="region of interest" description="Disordered" evidence="4">
    <location>
        <begin position="903"/>
        <end position="944"/>
    </location>
</feature>
<feature type="region of interest" description="Disordered" evidence="4">
    <location>
        <begin position="424"/>
        <end position="453"/>
    </location>
</feature>
<evidence type="ECO:0000256" key="4">
    <source>
        <dbReference type="SAM" id="MobiDB-lite"/>
    </source>
</evidence>
<proteinExistence type="predicted"/>
<feature type="region of interest" description="Disordered" evidence="4">
    <location>
        <begin position="487"/>
        <end position="521"/>
    </location>
</feature>
<evidence type="ECO:0000256" key="1">
    <source>
        <dbReference type="ARBA" id="ARBA00004245"/>
    </source>
</evidence>
<comment type="caution">
    <text evidence="6">The sequence shown here is derived from an EMBL/GenBank/DDBJ whole genome shotgun (WGS) entry which is preliminary data.</text>
</comment>
<dbReference type="Pfam" id="PF02187">
    <property type="entry name" value="GAS2"/>
    <property type="match status" value="1"/>
</dbReference>
<accession>A0A162N5B1</accession>
<dbReference type="AlphaFoldDB" id="A0A162N5B1"/>
<sequence>MTTLNERPLLFKPKRQSLGHSPTRSKSIPDDILLHITPSTAYEALMSPTGAIRACMALASPAEREFAMRTALASQRIYEWLAEMRAWSWPDEGGSTGFEQDAPQVRRTLFGSSTSSTSSQRQQEVYLGSLPQHKVADYARRIEEIYHGMDQLEVEDIKTHILASHVLPISRSTTPLSEGGHYNAAAPSYHRMGDLSAVVTAIVVQALPNIARLTRLLQIWTMRITVLQHVNPVLGAIEDAEQIMDDAWEQVSLLAQEKARLERDEGGEPLEVVLTKETLGPKKRSIMRKVAKPGRTLDYMLDCLEGLDDTLPDHWLERMEVIEQNYSEWAAVAERKIREIEWLRNIMARQNEGGVKLQDESVYIDPDTTTEISMLNVTDNLADKVASRDTMSPKRATDDRLTLSALGFVSGAMPNMGSELVVDSETPAKQRRSASDELAQAAMSPVKEEVDEEEEICLPELRSSVMADASELADDTVLYGSHFDGMSSDGPEISASPTAFKGPVREPMYFDDSPPSSPPLSPPMLEHQNRDSVITLVDSPPVNSGLPEFEDSMGLKSPLDSSFMDDYDDSYSLPDVAPPTSAVRRDSVGDQKLRRQISQIIEGIPAKIRLQSDMPNVNLNPPDLQLPYLRKKPSKDRFRRSGSAVSSRTTTPSFTLSPAKSSRPPRPQRGQQEIKVYHLSRSTGEAPIKLFIRCVGQDGERVMVRVGGGWADLSEYLKDYASHHGRRSGKPEETTVEVRDLPQVSRAVNSNGPVQGSSPGSRPASQLGDVSIATAAPTTPLNVRKTRRSTGAVGSEAPRFRPKTPAAALHYSSVENTPGSDAGGGSARSRPGSRLSWVEDDSSFLGLAGPSGKKVEMSDENKAWVESVKEKVRLASGERKIPPLGNPPGPALLSAAAPNIVPERSARGSTPVDDKKRFGELGKVGGTKRLFRKAGADGRRSGAT</sequence>
<feature type="compositionally biased region" description="Basic and acidic residues" evidence="4">
    <location>
        <begin position="934"/>
        <end position="944"/>
    </location>
</feature>
<dbReference type="EMBL" id="AZHF01000005">
    <property type="protein sequence ID" value="OAA75779.1"/>
    <property type="molecule type" value="Genomic_DNA"/>
</dbReference>
<dbReference type="GO" id="GO:0008017">
    <property type="term" value="F:microtubule binding"/>
    <property type="evidence" value="ECO:0007669"/>
    <property type="project" value="InterPro"/>
</dbReference>
<feature type="compositionally biased region" description="Basic residues" evidence="4">
    <location>
        <begin position="629"/>
        <end position="640"/>
    </location>
</feature>
<feature type="compositionally biased region" description="Basic and acidic residues" evidence="4">
    <location>
        <begin position="729"/>
        <end position="740"/>
    </location>
</feature>
<evidence type="ECO:0000256" key="3">
    <source>
        <dbReference type="ARBA" id="ARBA00023212"/>
    </source>
</evidence>
<dbReference type="Gene3D" id="3.30.920.20">
    <property type="entry name" value="Gas2-like domain"/>
    <property type="match status" value="1"/>
</dbReference>
<feature type="region of interest" description="Disordered" evidence="4">
    <location>
        <begin position="1"/>
        <end position="24"/>
    </location>
</feature>
<dbReference type="SUPFAM" id="SSF143575">
    <property type="entry name" value="GAS2 domain-like"/>
    <property type="match status" value="1"/>
</dbReference>
<feature type="compositionally biased region" description="Polar residues" evidence="4">
    <location>
        <begin position="643"/>
        <end position="660"/>
    </location>
</feature>
<evidence type="ECO:0000313" key="7">
    <source>
        <dbReference type="Proteomes" id="UP000076881"/>
    </source>
</evidence>
<dbReference type="PROSITE" id="PS51460">
    <property type="entry name" value="GAR"/>
    <property type="match status" value="1"/>
</dbReference>
<comment type="subcellular location">
    <subcellularLocation>
        <location evidence="1">Cytoplasm</location>
        <location evidence="1">Cytoskeleton</location>
    </subcellularLocation>
</comment>
<gene>
    <name evidence="6" type="ORF">LEL_07767</name>
</gene>
<evidence type="ECO:0000256" key="2">
    <source>
        <dbReference type="ARBA" id="ARBA00022490"/>
    </source>
</evidence>
<keyword evidence="7" id="KW-1185">Reference proteome</keyword>
<keyword evidence="3" id="KW-0206">Cytoskeleton</keyword>
<feature type="domain" description="GAR" evidence="5">
    <location>
        <begin position="649"/>
        <end position="724"/>
    </location>
</feature>
<keyword evidence="2" id="KW-0963">Cytoplasm</keyword>
<organism evidence="6 7">
    <name type="scientific">Akanthomyces lecanii RCEF 1005</name>
    <dbReference type="NCBI Taxonomy" id="1081108"/>
    <lineage>
        <taxon>Eukaryota</taxon>
        <taxon>Fungi</taxon>
        <taxon>Dikarya</taxon>
        <taxon>Ascomycota</taxon>
        <taxon>Pezizomycotina</taxon>
        <taxon>Sordariomycetes</taxon>
        <taxon>Hypocreomycetidae</taxon>
        <taxon>Hypocreales</taxon>
        <taxon>Cordycipitaceae</taxon>
        <taxon>Akanthomyces</taxon>
        <taxon>Cordyceps confragosa</taxon>
    </lineage>
</organism>
<dbReference type="InterPro" id="IPR003108">
    <property type="entry name" value="GAR_dom"/>
</dbReference>
<feature type="compositionally biased region" description="Polar residues" evidence="4">
    <location>
        <begin position="746"/>
        <end position="764"/>
    </location>
</feature>
<evidence type="ECO:0000259" key="5">
    <source>
        <dbReference type="PROSITE" id="PS51460"/>
    </source>
</evidence>
<reference evidence="6 7" key="1">
    <citation type="journal article" date="2016" name="Genome Biol. Evol.">
        <title>Divergent and convergent evolution of fungal pathogenicity.</title>
        <authorList>
            <person name="Shang Y."/>
            <person name="Xiao G."/>
            <person name="Zheng P."/>
            <person name="Cen K."/>
            <person name="Zhan S."/>
            <person name="Wang C."/>
        </authorList>
    </citation>
    <scope>NUCLEOTIDE SEQUENCE [LARGE SCALE GENOMIC DNA]</scope>
    <source>
        <strain evidence="6 7">RCEF 1005</strain>
    </source>
</reference>
<feature type="region of interest" description="Disordered" evidence="4">
    <location>
        <begin position="723"/>
        <end position="835"/>
    </location>
</feature>
<dbReference type="OrthoDB" id="5409589at2759"/>
<dbReference type="STRING" id="1081108.A0A162N5B1"/>
<dbReference type="GO" id="GO:0005856">
    <property type="term" value="C:cytoskeleton"/>
    <property type="evidence" value="ECO:0007669"/>
    <property type="project" value="UniProtKB-SubCell"/>
</dbReference>